<dbReference type="AlphaFoldDB" id="A0A1A8X6G5"/>
<accession>A0A1A8X6G5</accession>
<dbReference type="EMBL" id="FLQV01001533">
    <property type="protein sequence ID" value="SBS99814.1"/>
    <property type="molecule type" value="Genomic_DNA"/>
</dbReference>
<protein>
    <submittedName>
        <fullName evidence="1">PIR Superfamily Protein</fullName>
    </submittedName>
</protein>
<organism evidence="1 2">
    <name type="scientific">Plasmodium ovale curtisi</name>
    <dbReference type="NCBI Taxonomy" id="864141"/>
    <lineage>
        <taxon>Eukaryota</taxon>
        <taxon>Sar</taxon>
        <taxon>Alveolata</taxon>
        <taxon>Apicomplexa</taxon>
        <taxon>Aconoidasida</taxon>
        <taxon>Haemosporida</taxon>
        <taxon>Plasmodiidae</taxon>
        <taxon>Plasmodium</taxon>
        <taxon>Plasmodium (Plasmodium)</taxon>
    </lineage>
</organism>
<proteinExistence type="predicted"/>
<name>A0A1A8X6G5_PLAOA</name>
<sequence>MKLRKDPQDFSAIRDDLIINKNMYSCEKLNTWVNEMYINYFDNNNCEKYNDIAEIYTKVQSPLHITAYCTLYDIHTTFHYFKCNDFESPVRCRIGSIEYFKKRNISHIMEPPPSEDTTHSNILNSPW</sequence>
<reference evidence="2" key="1">
    <citation type="submission" date="2016-05" db="EMBL/GenBank/DDBJ databases">
        <authorList>
            <person name="Naeem Raeece"/>
        </authorList>
    </citation>
    <scope>NUCLEOTIDE SEQUENCE [LARGE SCALE GENOMIC DNA]</scope>
</reference>
<evidence type="ECO:0000313" key="1">
    <source>
        <dbReference type="EMBL" id="SBS99814.1"/>
    </source>
</evidence>
<dbReference type="Proteomes" id="UP000078546">
    <property type="component" value="Unassembled WGS sequence"/>
</dbReference>
<gene>
    <name evidence="1" type="ORF">POVCU1_055220</name>
</gene>
<evidence type="ECO:0000313" key="2">
    <source>
        <dbReference type="Proteomes" id="UP000078546"/>
    </source>
</evidence>